<keyword evidence="4" id="KW-1185">Reference proteome</keyword>
<evidence type="ECO:0000256" key="1">
    <source>
        <dbReference type="SAM" id="SignalP"/>
    </source>
</evidence>
<evidence type="ECO:0000259" key="2">
    <source>
        <dbReference type="PROSITE" id="PS50914"/>
    </source>
</evidence>
<keyword evidence="1" id="KW-0732">Signal</keyword>
<comment type="caution">
    <text evidence="3">The sequence shown here is derived from an EMBL/GenBank/DDBJ whole genome shotgun (WGS) entry which is preliminary data.</text>
</comment>
<dbReference type="PROSITE" id="PS50914">
    <property type="entry name" value="BON"/>
    <property type="match status" value="1"/>
</dbReference>
<evidence type="ECO:0000313" key="3">
    <source>
        <dbReference type="EMBL" id="KDB51922.1"/>
    </source>
</evidence>
<sequence>MNAHTTALLKKTLSALTLASVMALPAAHAAPAVDDATLSSKIQTALQQDQKLVKPEIKVEVQPGGRIHLTGWVHNTDDINEAAYVASQIEGVSSVTTFLRSWTTND</sequence>
<proteinExistence type="predicted"/>
<protein>
    <recommendedName>
        <fullName evidence="2">BON domain-containing protein</fullName>
    </recommendedName>
</protein>
<reference evidence="3 4" key="1">
    <citation type="journal article" date="2014" name="FEMS Microbiol. Ecol.">
        <title>Sphaerotilus natans encrusted with nanoball-shaped Fe(III) oxide minerals formed by nitrate-reducing mixotrophic Fe(II) oxidation.</title>
        <authorList>
            <person name="Park S."/>
            <person name="Kim D.H."/>
            <person name="Lee J.H."/>
            <person name="Hur H.G."/>
        </authorList>
    </citation>
    <scope>NUCLEOTIDE SEQUENCE [LARGE SCALE GENOMIC DNA]</scope>
    <source>
        <strain evidence="3 4">DSM 6575</strain>
    </source>
</reference>
<dbReference type="EMBL" id="AZRA01000063">
    <property type="protein sequence ID" value="KDB51922.1"/>
    <property type="molecule type" value="Genomic_DNA"/>
</dbReference>
<feature type="chain" id="PRO_5001580021" description="BON domain-containing protein" evidence="1">
    <location>
        <begin position="30"/>
        <end position="106"/>
    </location>
</feature>
<feature type="signal peptide" evidence="1">
    <location>
        <begin position="1"/>
        <end position="29"/>
    </location>
</feature>
<evidence type="ECO:0000313" key="4">
    <source>
        <dbReference type="Proteomes" id="UP000026714"/>
    </source>
</evidence>
<dbReference type="AlphaFoldDB" id="A0A059KKC9"/>
<gene>
    <name evidence="3" type="ORF">X805_24870</name>
</gene>
<dbReference type="InterPro" id="IPR007055">
    <property type="entry name" value="BON_dom"/>
</dbReference>
<organism evidence="3 4">
    <name type="scientific">Sphaerotilus natans subsp. natans DSM 6575</name>
    <dbReference type="NCBI Taxonomy" id="1286631"/>
    <lineage>
        <taxon>Bacteria</taxon>
        <taxon>Pseudomonadati</taxon>
        <taxon>Pseudomonadota</taxon>
        <taxon>Betaproteobacteria</taxon>
        <taxon>Burkholderiales</taxon>
        <taxon>Sphaerotilaceae</taxon>
        <taxon>Sphaerotilus</taxon>
    </lineage>
</organism>
<dbReference type="Pfam" id="PF04972">
    <property type="entry name" value="BON"/>
    <property type="match status" value="1"/>
</dbReference>
<dbReference type="RefSeq" id="WP_037482415.1">
    <property type="nucleotide sequence ID" value="NZ_AZRA01000063.1"/>
</dbReference>
<dbReference type="Proteomes" id="UP000026714">
    <property type="component" value="Unassembled WGS sequence"/>
</dbReference>
<accession>A0A059KKC9</accession>
<feature type="domain" description="BON" evidence="2">
    <location>
        <begin position="34"/>
        <end position="103"/>
    </location>
</feature>
<name>A0A059KKC9_9BURK</name>
<dbReference type="Gene3D" id="3.30.1340.30">
    <property type="match status" value="1"/>
</dbReference>